<evidence type="ECO:0000313" key="4">
    <source>
        <dbReference type="Proteomes" id="UP000467841"/>
    </source>
</evidence>
<proteinExistence type="predicted"/>
<comment type="caution">
    <text evidence="3">The sequence shown here is derived from an EMBL/GenBank/DDBJ whole genome shotgun (WGS) entry which is preliminary data.</text>
</comment>
<dbReference type="PROSITE" id="PS00626">
    <property type="entry name" value="RCC1_2"/>
    <property type="match status" value="1"/>
</dbReference>
<dbReference type="AlphaFoldDB" id="A0A6D2HGC5"/>
<dbReference type="OrthoDB" id="5981550at2759"/>
<evidence type="ECO:0000256" key="2">
    <source>
        <dbReference type="PROSITE-ProRule" id="PRU00235"/>
    </source>
</evidence>
<name>A0A6D2HGC5_9BRAS</name>
<feature type="repeat" description="RCC1" evidence="2">
    <location>
        <begin position="388"/>
        <end position="437"/>
    </location>
</feature>
<feature type="repeat" description="RCC1" evidence="2">
    <location>
        <begin position="229"/>
        <end position="281"/>
    </location>
</feature>
<reference evidence="3" key="1">
    <citation type="submission" date="2020-01" db="EMBL/GenBank/DDBJ databases">
        <authorList>
            <person name="Mishra B."/>
        </authorList>
    </citation>
    <scope>NUCLEOTIDE SEQUENCE [LARGE SCALE GENOMIC DNA]</scope>
</reference>
<dbReference type="EMBL" id="CACVBM020000066">
    <property type="protein sequence ID" value="CAA7013777.1"/>
    <property type="molecule type" value="Genomic_DNA"/>
</dbReference>
<evidence type="ECO:0000313" key="3">
    <source>
        <dbReference type="EMBL" id="CAA7013777.1"/>
    </source>
</evidence>
<feature type="repeat" description="RCC1" evidence="2">
    <location>
        <begin position="336"/>
        <end position="387"/>
    </location>
</feature>
<dbReference type="Proteomes" id="UP000467841">
    <property type="component" value="Unassembled WGS sequence"/>
</dbReference>
<dbReference type="SUPFAM" id="SSF50985">
    <property type="entry name" value="RCC1/BLIP-II"/>
    <property type="match status" value="1"/>
</dbReference>
<feature type="repeat" description="RCC1" evidence="2">
    <location>
        <begin position="282"/>
        <end position="335"/>
    </location>
</feature>
<dbReference type="InterPro" id="IPR000408">
    <property type="entry name" value="Reg_chr_condens"/>
</dbReference>
<keyword evidence="1" id="KW-0677">Repeat</keyword>
<dbReference type="PROSITE" id="PS50012">
    <property type="entry name" value="RCC1_3"/>
    <property type="match status" value="4"/>
</dbReference>
<dbReference type="InterPro" id="IPR051210">
    <property type="entry name" value="Ub_ligase/GEF_domain"/>
</dbReference>
<dbReference type="Gene3D" id="2.130.10.30">
    <property type="entry name" value="Regulator of chromosome condensation 1/beta-lactamase-inhibitor protein II"/>
    <property type="match status" value="2"/>
</dbReference>
<accession>A0A6D2HGC5</accession>
<keyword evidence="4" id="KW-1185">Reference proteome</keyword>
<sequence>MAETPTLVSFKDLPSHLILEVLISGGLSPIDLVNIELTSKVFGWGSHSSDFKSLADNAASRFCATHPIFASLSLPNQKALVARCEGSWKRVWSFLKSIVESSDLVETSKGKMKVTAGENLTMVIKDSKVYSCGKSDFGDLAQGRETLKCARLTPMVFPFSAKVVQVSACGYFIDCNVFDHLQVLAQVFRCDFDECVPVYSPRLVEALKTTPCKQVAVGYYSIACLSREGHVYTFGGNTYGQLGHGDTMKRQVPTVVELLKNVGPVVQISAGPYYVLAVTEDGSVYSFGEGSALCLGHGDLQDKLEPHAIQAFKSKGVHILRVCAGYGHAAAIDSNGYVYTWGSRMIGALGHGDQNEKPIPEILFSLENHLAVQVCAILRRTFVVVQGGSVYGFGNSESGSLGLNGKVKQPRVLDCLRPHRVLQVSNGVAHTMVITQEGRLLGFGDNSDSQLGHHSLQTCLEPTEIVLEP</sequence>
<dbReference type="InterPro" id="IPR009091">
    <property type="entry name" value="RCC1/BLIP-II"/>
</dbReference>
<evidence type="ECO:0000256" key="1">
    <source>
        <dbReference type="ARBA" id="ARBA00022737"/>
    </source>
</evidence>
<gene>
    <name evidence="3" type="ORF">MERR_LOCUS1011</name>
</gene>
<dbReference type="PANTHER" id="PTHR22870">
    <property type="entry name" value="REGULATOR OF CHROMOSOME CONDENSATION"/>
    <property type="match status" value="1"/>
</dbReference>
<dbReference type="Pfam" id="PF00415">
    <property type="entry name" value="RCC1"/>
    <property type="match status" value="4"/>
</dbReference>
<dbReference type="PRINTS" id="PR00633">
    <property type="entry name" value="RCCNDNSATION"/>
</dbReference>
<organism evidence="3 4">
    <name type="scientific">Microthlaspi erraticum</name>
    <dbReference type="NCBI Taxonomy" id="1685480"/>
    <lineage>
        <taxon>Eukaryota</taxon>
        <taxon>Viridiplantae</taxon>
        <taxon>Streptophyta</taxon>
        <taxon>Embryophyta</taxon>
        <taxon>Tracheophyta</taxon>
        <taxon>Spermatophyta</taxon>
        <taxon>Magnoliopsida</taxon>
        <taxon>eudicotyledons</taxon>
        <taxon>Gunneridae</taxon>
        <taxon>Pentapetalae</taxon>
        <taxon>rosids</taxon>
        <taxon>malvids</taxon>
        <taxon>Brassicales</taxon>
        <taxon>Brassicaceae</taxon>
        <taxon>Coluteocarpeae</taxon>
        <taxon>Microthlaspi</taxon>
    </lineage>
</organism>
<dbReference type="PANTHER" id="PTHR22870:SF451">
    <property type="entry name" value="MJK13.9 PROTEIN"/>
    <property type="match status" value="1"/>
</dbReference>
<protein>
    <submittedName>
        <fullName evidence="3">Uncharacterized protein</fullName>
    </submittedName>
</protein>